<feature type="transmembrane region" description="Helical" evidence="7">
    <location>
        <begin position="144"/>
        <end position="168"/>
    </location>
</feature>
<evidence type="ECO:0000256" key="2">
    <source>
        <dbReference type="ARBA" id="ARBA00008929"/>
    </source>
</evidence>
<keyword evidence="5 7" id="KW-1133">Transmembrane helix</keyword>
<feature type="transmembrane region" description="Helical" evidence="7">
    <location>
        <begin position="21"/>
        <end position="44"/>
    </location>
</feature>
<evidence type="ECO:0000256" key="5">
    <source>
        <dbReference type="ARBA" id="ARBA00022989"/>
    </source>
</evidence>
<protein>
    <submittedName>
        <fullName evidence="8">Prokaryotic molybdopterin-containing oxidoreductase family, membrane subunit</fullName>
    </submittedName>
</protein>
<dbReference type="Pfam" id="PF03916">
    <property type="entry name" value="NrfD"/>
    <property type="match status" value="1"/>
</dbReference>
<keyword evidence="6 7" id="KW-0472">Membrane</keyword>
<evidence type="ECO:0000256" key="3">
    <source>
        <dbReference type="ARBA" id="ARBA00022475"/>
    </source>
</evidence>
<dbReference type="EMBL" id="FNJI01000022">
    <property type="protein sequence ID" value="SDP50066.1"/>
    <property type="molecule type" value="Genomic_DNA"/>
</dbReference>
<dbReference type="InterPro" id="IPR005614">
    <property type="entry name" value="NrfD-like"/>
</dbReference>
<evidence type="ECO:0000256" key="4">
    <source>
        <dbReference type="ARBA" id="ARBA00022692"/>
    </source>
</evidence>
<dbReference type="Gene3D" id="1.20.1630.10">
    <property type="entry name" value="Formate dehydrogenase/DMSO reductase domain"/>
    <property type="match status" value="1"/>
</dbReference>
<feature type="transmembrane region" description="Helical" evidence="7">
    <location>
        <begin position="374"/>
        <end position="396"/>
    </location>
</feature>
<keyword evidence="4 7" id="KW-0812">Transmembrane</keyword>
<feature type="transmembrane region" description="Helical" evidence="7">
    <location>
        <begin position="331"/>
        <end position="354"/>
    </location>
</feature>
<dbReference type="STRING" id="91360.SAMN05660330_02972"/>
<dbReference type="RefSeq" id="WP_092224228.1">
    <property type="nucleotide sequence ID" value="NZ_FNJI01000022.1"/>
</dbReference>
<feature type="transmembrane region" description="Helical" evidence="7">
    <location>
        <begin position="221"/>
        <end position="240"/>
    </location>
</feature>
<comment type="similarity">
    <text evidence="2">Belongs to the NrfD family.</text>
</comment>
<evidence type="ECO:0000313" key="9">
    <source>
        <dbReference type="Proteomes" id="UP000199073"/>
    </source>
</evidence>
<feature type="transmembrane region" description="Helical" evidence="7">
    <location>
        <begin position="184"/>
        <end position="206"/>
    </location>
</feature>
<dbReference type="PANTHER" id="PTHR43044">
    <property type="match status" value="1"/>
</dbReference>
<keyword evidence="9" id="KW-1185">Reference proteome</keyword>
<feature type="transmembrane region" description="Helical" evidence="7">
    <location>
        <begin position="64"/>
        <end position="87"/>
    </location>
</feature>
<dbReference type="PANTHER" id="PTHR43044:SF2">
    <property type="entry name" value="POLYSULPHIDE REDUCTASE NRFD"/>
    <property type="match status" value="1"/>
</dbReference>
<evidence type="ECO:0000313" key="8">
    <source>
        <dbReference type="EMBL" id="SDP50066.1"/>
    </source>
</evidence>
<keyword evidence="3" id="KW-1003">Cell membrane</keyword>
<sequence length="405" mass="45039">MRTDQKKNLRTFVIDVIRLNLRGGVGIQIFRLILLGIMGFGVYAYSFQARYGLCVTGMNDIVSWGFYISNFTFLVGVAAAAVMLILPAYVFHDPDFHRVVIIGEGVAVGALVMCLSFIVVDLGGPMQAWHLIPGIGIFNFPSSILAWDVVVLNGYLLLNGLVPAYILYNHYMGRPADEKKYRPFVFLSIFWAFSIHMVTAFLYQGLPARPFWNNPLMGPRFLASAFAAGPALITLILAVIHSSTTYKIDRSVFNKLRLIIVISAIINLIMLFSEVFKEFYFPTHHSSSAVYLFFGMDGHNSLVPWIWASVCINLLSTLVLAFNPGKNNPRVLLPACLFLFVAIWMEKGIGLIVPGLIPSPLGEVVDYLPTWVELAVTLGIFSLGVTIVTWLVRAALVIEEEYNGN</sequence>
<evidence type="ECO:0000256" key="7">
    <source>
        <dbReference type="SAM" id="Phobius"/>
    </source>
</evidence>
<organism evidence="8 9">
    <name type="scientific">Desulforhopalus singaporensis</name>
    <dbReference type="NCBI Taxonomy" id="91360"/>
    <lineage>
        <taxon>Bacteria</taxon>
        <taxon>Pseudomonadati</taxon>
        <taxon>Thermodesulfobacteriota</taxon>
        <taxon>Desulfobulbia</taxon>
        <taxon>Desulfobulbales</taxon>
        <taxon>Desulfocapsaceae</taxon>
        <taxon>Desulforhopalus</taxon>
    </lineage>
</organism>
<accession>A0A1H0T992</accession>
<evidence type="ECO:0000256" key="1">
    <source>
        <dbReference type="ARBA" id="ARBA00004651"/>
    </source>
</evidence>
<dbReference type="GO" id="GO:0005886">
    <property type="term" value="C:plasma membrane"/>
    <property type="evidence" value="ECO:0007669"/>
    <property type="project" value="UniProtKB-SubCell"/>
</dbReference>
<feature type="transmembrane region" description="Helical" evidence="7">
    <location>
        <begin position="302"/>
        <end position="322"/>
    </location>
</feature>
<dbReference type="OrthoDB" id="9768846at2"/>
<dbReference type="Proteomes" id="UP000199073">
    <property type="component" value="Unassembled WGS sequence"/>
</dbReference>
<evidence type="ECO:0000256" key="6">
    <source>
        <dbReference type="ARBA" id="ARBA00023136"/>
    </source>
</evidence>
<feature type="transmembrane region" description="Helical" evidence="7">
    <location>
        <begin position="252"/>
        <end position="272"/>
    </location>
</feature>
<comment type="subcellular location">
    <subcellularLocation>
        <location evidence="1">Cell membrane</location>
        <topology evidence="1">Multi-pass membrane protein</topology>
    </subcellularLocation>
</comment>
<dbReference type="NCBIfam" id="NF045798">
    <property type="entry name" value="DsrP"/>
    <property type="match status" value="1"/>
</dbReference>
<name>A0A1H0T992_9BACT</name>
<feature type="transmembrane region" description="Helical" evidence="7">
    <location>
        <begin position="99"/>
        <end position="124"/>
    </location>
</feature>
<gene>
    <name evidence="8" type="ORF">SAMN05660330_02972</name>
</gene>
<proteinExistence type="inferred from homology"/>
<reference evidence="8 9" key="1">
    <citation type="submission" date="2016-10" db="EMBL/GenBank/DDBJ databases">
        <authorList>
            <person name="de Groot N.N."/>
        </authorList>
    </citation>
    <scope>NUCLEOTIDE SEQUENCE [LARGE SCALE GENOMIC DNA]</scope>
    <source>
        <strain evidence="8 9">DSM 12130</strain>
    </source>
</reference>
<dbReference type="InterPro" id="IPR054823">
    <property type="entry name" value="DsrP-like"/>
</dbReference>
<dbReference type="AlphaFoldDB" id="A0A1H0T992"/>